<proteinExistence type="predicted"/>
<dbReference type="AlphaFoldDB" id="A0A5C8CIV9"/>
<dbReference type="PANTHER" id="PTHR13132">
    <property type="entry name" value="ALPHA- 1,6 -FUCOSYLTRANSFERASE"/>
    <property type="match status" value="1"/>
</dbReference>
<dbReference type="InterPro" id="IPR045573">
    <property type="entry name" value="Fut8_N_cat"/>
</dbReference>
<feature type="domain" description="Alpha-(1,6)-fucosyltransferase N- and catalytic" evidence="1">
    <location>
        <begin position="215"/>
        <end position="305"/>
    </location>
</feature>
<dbReference type="GO" id="GO:0046921">
    <property type="term" value="F:alpha-(1-&gt;6)-fucosyltransferase activity"/>
    <property type="evidence" value="ECO:0007669"/>
    <property type="project" value="TreeGrafter"/>
</dbReference>
<dbReference type="Gene3D" id="3.40.50.11350">
    <property type="match status" value="1"/>
</dbReference>
<evidence type="ECO:0000313" key="3">
    <source>
        <dbReference type="Proteomes" id="UP000325116"/>
    </source>
</evidence>
<evidence type="ECO:0000259" key="1">
    <source>
        <dbReference type="Pfam" id="PF19745"/>
    </source>
</evidence>
<comment type="caution">
    <text evidence="2">The sequence shown here is derived from an EMBL/GenBank/DDBJ whole genome shotgun (WGS) entry which is preliminary data.</text>
</comment>
<dbReference type="EMBL" id="SAXT01000004">
    <property type="protein sequence ID" value="TXJ12261.1"/>
    <property type="molecule type" value="Genomic_DNA"/>
</dbReference>
<sequence length="379" mass="44960">MNYKDIDNIVWLIPIKKIRNSLREYLIKLIKDNEFIKLQNNFIIKELYEKKKQGKEELLEKELNINDLSDFWKKYNKINEGYNEVCIYLGIGTGFFSEFNNLILAILYCLVNKIKFKLYLVNAKGFPNNKGFEEFFMPFCKELIYDANTEFNNISNFPKNEVEVLLPAMKEKYGISYFVYFNSDIFNKMRHNDFRNYHFDIKELGIDGDIYHAFGIIAKNIFRFNNETKKEIYKLINNLNLPKKYIGFHIRAGDKITEAELIKPEKYIEILKKHSDIKDIFISTDDYSVVEKLKNQYGNEYNIYTLTNKKELGYNQGDFEMSNKNEKYNHLIEFFASIEILLNSELCFGSYTSNPSIFLGAILGKEKFIEVNSLDFRIR</sequence>
<organism evidence="2 3">
    <name type="scientific">Brachyspira aalborgi</name>
    <dbReference type="NCBI Taxonomy" id="29522"/>
    <lineage>
        <taxon>Bacteria</taxon>
        <taxon>Pseudomonadati</taxon>
        <taxon>Spirochaetota</taxon>
        <taxon>Spirochaetia</taxon>
        <taxon>Brachyspirales</taxon>
        <taxon>Brachyspiraceae</taxon>
        <taxon>Brachyspira</taxon>
    </lineage>
</organism>
<dbReference type="Proteomes" id="UP000325116">
    <property type="component" value="Unassembled WGS sequence"/>
</dbReference>
<name>A0A5C8CIV9_9SPIR</name>
<protein>
    <recommendedName>
        <fullName evidence="1">Alpha-(1,6)-fucosyltransferase N- and catalytic domain-containing protein</fullName>
    </recommendedName>
</protein>
<dbReference type="Pfam" id="PF19745">
    <property type="entry name" value="FUT8_N_cat"/>
    <property type="match status" value="1"/>
</dbReference>
<dbReference type="RefSeq" id="WP_147758242.1">
    <property type="nucleotide sequence ID" value="NZ_SAXT01000004.1"/>
</dbReference>
<evidence type="ECO:0000313" key="2">
    <source>
        <dbReference type="EMBL" id="TXJ12261.1"/>
    </source>
</evidence>
<reference evidence="2 3" key="1">
    <citation type="journal article" date="1992" name="Lakartidningen">
        <title>[Penicillin V and not amoxicillin is the first choice preparation in acute otitis].</title>
        <authorList>
            <person name="Kamme C."/>
            <person name="Lundgren K."/>
            <person name="Prellner K."/>
        </authorList>
    </citation>
    <scope>NUCLEOTIDE SEQUENCE [LARGE SCALE GENOMIC DNA]</scope>
    <source>
        <strain evidence="2 3">W1</strain>
    </source>
</reference>
<gene>
    <name evidence="2" type="ORF">EPJ80_05570</name>
</gene>
<dbReference type="PANTHER" id="PTHR13132:SF29">
    <property type="entry name" value="ALPHA-(1,6)-FUCOSYLTRANSFERASE"/>
    <property type="match status" value="1"/>
</dbReference>
<accession>A0A5C8CIV9</accession>
<dbReference type="GO" id="GO:0006487">
    <property type="term" value="P:protein N-linked glycosylation"/>
    <property type="evidence" value="ECO:0007669"/>
    <property type="project" value="TreeGrafter"/>
</dbReference>